<sequence>MHSGNSLEVTSVKGQLRGLIGLQCVFVYCMSWKTWIPKSLGFRGDSGDLAPFPWGLLWAVRLFQMEEEAVSTTSLWRHSAEESLLPDFHHHGFPFPFFSFPDVLTLKTHRSQNQHQPSMSVATKA</sequence>
<evidence type="ECO:0000313" key="1">
    <source>
        <dbReference type="EMBL" id="CAK6444745.1"/>
    </source>
</evidence>
<dbReference type="EMBL" id="OY882861">
    <property type="protein sequence ID" value="CAK6444745.1"/>
    <property type="molecule type" value="Genomic_DNA"/>
</dbReference>
<name>A0ABP0A629_PIPNA</name>
<evidence type="ECO:0000313" key="2">
    <source>
        <dbReference type="Proteomes" id="UP001314169"/>
    </source>
</evidence>
<keyword evidence="2" id="KW-1185">Reference proteome</keyword>
<gene>
    <name evidence="1" type="ORF">MPIPNATIZW_LOCUS13051</name>
</gene>
<dbReference type="Proteomes" id="UP001314169">
    <property type="component" value="Chromosome 4"/>
</dbReference>
<proteinExistence type="predicted"/>
<protein>
    <submittedName>
        <fullName evidence="1">Uncharacterized protein</fullName>
    </submittedName>
</protein>
<accession>A0ABP0A629</accession>
<reference evidence="1" key="1">
    <citation type="submission" date="2023-12" db="EMBL/GenBank/DDBJ databases">
        <authorList>
            <person name="Brown T."/>
        </authorList>
    </citation>
    <scope>NUCLEOTIDE SEQUENCE</scope>
</reference>
<organism evidence="1 2">
    <name type="scientific">Pipistrellus nathusii</name>
    <name type="common">Nathusius' pipistrelle</name>
    <dbReference type="NCBI Taxonomy" id="59473"/>
    <lineage>
        <taxon>Eukaryota</taxon>
        <taxon>Metazoa</taxon>
        <taxon>Chordata</taxon>
        <taxon>Craniata</taxon>
        <taxon>Vertebrata</taxon>
        <taxon>Euteleostomi</taxon>
        <taxon>Mammalia</taxon>
        <taxon>Eutheria</taxon>
        <taxon>Laurasiatheria</taxon>
        <taxon>Chiroptera</taxon>
        <taxon>Yangochiroptera</taxon>
        <taxon>Vespertilionidae</taxon>
        <taxon>Pipistrellus</taxon>
    </lineage>
</organism>